<organism evidence="1 2">
    <name type="scientific">Linum tenue</name>
    <dbReference type="NCBI Taxonomy" id="586396"/>
    <lineage>
        <taxon>Eukaryota</taxon>
        <taxon>Viridiplantae</taxon>
        <taxon>Streptophyta</taxon>
        <taxon>Embryophyta</taxon>
        <taxon>Tracheophyta</taxon>
        <taxon>Spermatophyta</taxon>
        <taxon>Magnoliopsida</taxon>
        <taxon>eudicotyledons</taxon>
        <taxon>Gunneridae</taxon>
        <taxon>Pentapetalae</taxon>
        <taxon>rosids</taxon>
        <taxon>fabids</taxon>
        <taxon>Malpighiales</taxon>
        <taxon>Linaceae</taxon>
        <taxon>Linum</taxon>
    </lineage>
</organism>
<accession>A0AAV0RUP7</accession>
<dbReference type="AlphaFoldDB" id="A0AAV0RUP7"/>
<comment type="caution">
    <text evidence="1">The sequence shown here is derived from an EMBL/GenBank/DDBJ whole genome shotgun (WGS) entry which is preliminary data.</text>
</comment>
<evidence type="ECO:0000313" key="2">
    <source>
        <dbReference type="Proteomes" id="UP001154282"/>
    </source>
</evidence>
<feature type="non-terminal residue" evidence="1">
    <location>
        <position position="1"/>
    </location>
</feature>
<reference evidence="1" key="1">
    <citation type="submission" date="2022-08" db="EMBL/GenBank/DDBJ databases">
        <authorList>
            <person name="Gutierrez-Valencia J."/>
        </authorList>
    </citation>
    <scope>NUCLEOTIDE SEQUENCE</scope>
</reference>
<dbReference type="Proteomes" id="UP001154282">
    <property type="component" value="Unassembled WGS sequence"/>
</dbReference>
<sequence>SLSHLIFTRVQRRLPSSPSPAYCEKTKCFGELVHRRCNLLHNLSDSPPLNSFTASVIEISSSPRSALHYCISLISQVIDEVNMQTEDGSSHLDALQRV</sequence>
<protein>
    <submittedName>
        <fullName evidence="1">Uncharacterized protein</fullName>
    </submittedName>
</protein>
<name>A0AAV0RUP7_9ROSI</name>
<keyword evidence="2" id="KW-1185">Reference proteome</keyword>
<proteinExistence type="predicted"/>
<gene>
    <name evidence="1" type="ORF">LITE_LOCUS49458</name>
</gene>
<evidence type="ECO:0000313" key="1">
    <source>
        <dbReference type="EMBL" id="CAI0559938.1"/>
    </source>
</evidence>
<dbReference type="EMBL" id="CAMGYJ010000011">
    <property type="protein sequence ID" value="CAI0559938.1"/>
    <property type="molecule type" value="Genomic_DNA"/>
</dbReference>